<sequence length="283" mass="31333">MNIVLTGSLGNISKPLAIALIAKGHLVTVISSKADKQKEIESIGAKAAIGSLEDINFLTTAFAHADAVYCMIPFNFMEENQAAYFKKIETNYVQAVKQNKIEKVVFLTGWAADTGDSLLLNQLSDRTVIELRPGSFYTNFYNDIKTIKEHGALMAGYGGNDKIAFVSPNDIAEVAFEELNTPFQGKKSRYVASEELTCDEAAKILGQAIGKPELKWIALPEEQLLNGLIQSGFPQQLAHDFVKMQAETHSGKTFENYMKHRPELGKTKLKAFAKEFAKVYNEQ</sequence>
<protein>
    <submittedName>
        <fullName evidence="2">Uncharacterized conserved protein YbjT, contains NAD(P)-binding and DUF2867 domains</fullName>
    </submittedName>
</protein>
<evidence type="ECO:0000259" key="1">
    <source>
        <dbReference type="Pfam" id="PF13460"/>
    </source>
</evidence>
<reference evidence="3" key="1">
    <citation type="submission" date="2016-10" db="EMBL/GenBank/DDBJ databases">
        <authorList>
            <person name="Varghese N."/>
            <person name="Submissions S."/>
        </authorList>
    </citation>
    <scope>NUCLEOTIDE SEQUENCE [LARGE SCALE GENOMIC DNA]</scope>
    <source>
        <strain evidence="3">DSM 18733</strain>
    </source>
</reference>
<dbReference type="InterPro" id="IPR016040">
    <property type="entry name" value="NAD(P)-bd_dom"/>
</dbReference>
<dbReference type="Gene3D" id="3.40.50.720">
    <property type="entry name" value="NAD(P)-binding Rossmann-like Domain"/>
    <property type="match status" value="1"/>
</dbReference>
<dbReference type="STRING" id="407022.SAMN05661044_01183"/>
<gene>
    <name evidence="2" type="ORF">SAMN05661044_01183</name>
</gene>
<dbReference type="OrthoDB" id="2149806at2"/>
<dbReference type="Proteomes" id="UP000199421">
    <property type="component" value="Unassembled WGS sequence"/>
</dbReference>
<dbReference type="PANTHER" id="PTHR43162:SF1">
    <property type="entry name" value="PRESTALK A DIFFERENTIATION PROTEIN A"/>
    <property type="match status" value="1"/>
</dbReference>
<evidence type="ECO:0000313" key="2">
    <source>
        <dbReference type="EMBL" id="SEK80132.1"/>
    </source>
</evidence>
<dbReference type="InterPro" id="IPR036291">
    <property type="entry name" value="NAD(P)-bd_dom_sf"/>
</dbReference>
<accession>A0A1H7K035</accession>
<dbReference type="SUPFAM" id="SSF51735">
    <property type="entry name" value="NAD(P)-binding Rossmann-fold domains"/>
    <property type="match status" value="1"/>
</dbReference>
<keyword evidence="3" id="KW-1185">Reference proteome</keyword>
<dbReference type="Gene3D" id="3.90.25.10">
    <property type="entry name" value="UDP-galactose 4-epimerase, domain 1"/>
    <property type="match status" value="1"/>
</dbReference>
<organism evidence="2 3">
    <name type="scientific">Olivibacter domesticus</name>
    <name type="common">Pseudosphingobacterium domesticum</name>
    <dbReference type="NCBI Taxonomy" id="407022"/>
    <lineage>
        <taxon>Bacteria</taxon>
        <taxon>Pseudomonadati</taxon>
        <taxon>Bacteroidota</taxon>
        <taxon>Sphingobacteriia</taxon>
        <taxon>Sphingobacteriales</taxon>
        <taxon>Sphingobacteriaceae</taxon>
        <taxon>Olivibacter</taxon>
    </lineage>
</organism>
<dbReference type="Pfam" id="PF13460">
    <property type="entry name" value="NAD_binding_10"/>
    <property type="match status" value="1"/>
</dbReference>
<evidence type="ECO:0000313" key="3">
    <source>
        <dbReference type="Proteomes" id="UP000199421"/>
    </source>
</evidence>
<proteinExistence type="predicted"/>
<dbReference type="AlphaFoldDB" id="A0A1H7K035"/>
<name>A0A1H7K035_OLID1</name>
<dbReference type="InterPro" id="IPR051604">
    <property type="entry name" value="Ergot_Alk_Oxidoreductase"/>
</dbReference>
<dbReference type="PANTHER" id="PTHR43162">
    <property type="match status" value="1"/>
</dbReference>
<dbReference type="EMBL" id="FOAF01000001">
    <property type="protein sequence ID" value="SEK80132.1"/>
    <property type="molecule type" value="Genomic_DNA"/>
</dbReference>
<dbReference type="RefSeq" id="WP_093320041.1">
    <property type="nucleotide sequence ID" value="NZ_FOAF01000001.1"/>
</dbReference>
<feature type="domain" description="NAD(P)-binding" evidence="1">
    <location>
        <begin position="7"/>
        <end position="114"/>
    </location>
</feature>